<evidence type="ECO:0000313" key="7">
    <source>
        <dbReference type="EMBL" id="MBA5690088.1"/>
    </source>
</evidence>
<evidence type="ECO:0000256" key="4">
    <source>
        <dbReference type="ARBA" id="ARBA00023136"/>
    </source>
</evidence>
<dbReference type="GO" id="GO:0016874">
    <property type="term" value="F:ligase activity"/>
    <property type="evidence" value="ECO:0007669"/>
    <property type="project" value="UniProtKB-KW"/>
</dbReference>
<feature type="transmembrane region" description="Helical" evidence="5">
    <location>
        <begin position="35"/>
        <end position="53"/>
    </location>
</feature>
<feature type="transmembrane region" description="Helical" evidence="5">
    <location>
        <begin position="255"/>
        <end position="270"/>
    </location>
</feature>
<gene>
    <name evidence="7" type="ORF">H3H39_23865</name>
</gene>
<dbReference type="PANTHER" id="PTHR37422">
    <property type="entry name" value="TEICHURONIC ACID BIOSYNTHESIS PROTEIN TUAE"/>
    <property type="match status" value="1"/>
</dbReference>
<feature type="transmembrane region" description="Helical" evidence="5">
    <location>
        <begin position="290"/>
        <end position="310"/>
    </location>
</feature>
<keyword evidence="7" id="KW-0436">Ligase</keyword>
<evidence type="ECO:0000256" key="3">
    <source>
        <dbReference type="ARBA" id="ARBA00022989"/>
    </source>
</evidence>
<keyword evidence="8" id="KW-1185">Reference proteome</keyword>
<feature type="transmembrane region" description="Helical" evidence="5">
    <location>
        <begin position="6"/>
        <end position="28"/>
    </location>
</feature>
<dbReference type="PANTHER" id="PTHR37422:SF13">
    <property type="entry name" value="LIPOPOLYSACCHARIDE BIOSYNTHESIS PROTEIN PA4999-RELATED"/>
    <property type="match status" value="1"/>
</dbReference>
<organism evidence="7 8">
    <name type="scientific">Rugamonas apoptosis</name>
    <dbReference type="NCBI Taxonomy" id="2758570"/>
    <lineage>
        <taxon>Bacteria</taxon>
        <taxon>Pseudomonadati</taxon>
        <taxon>Pseudomonadota</taxon>
        <taxon>Betaproteobacteria</taxon>
        <taxon>Burkholderiales</taxon>
        <taxon>Oxalobacteraceae</taxon>
        <taxon>Telluria group</taxon>
        <taxon>Rugamonas</taxon>
    </lineage>
</organism>
<feature type="transmembrane region" description="Helical" evidence="5">
    <location>
        <begin position="167"/>
        <end position="184"/>
    </location>
</feature>
<feature type="transmembrane region" description="Helical" evidence="5">
    <location>
        <begin position="229"/>
        <end position="248"/>
    </location>
</feature>
<dbReference type="Pfam" id="PF04932">
    <property type="entry name" value="Wzy_C"/>
    <property type="match status" value="1"/>
</dbReference>
<dbReference type="RefSeq" id="WP_182156877.1">
    <property type="nucleotide sequence ID" value="NZ_JACEZU010000014.1"/>
</dbReference>
<feature type="transmembrane region" description="Helical" evidence="5">
    <location>
        <begin position="110"/>
        <end position="133"/>
    </location>
</feature>
<protein>
    <submittedName>
        <fullName evidence="7">O-antigen ligase family protein</fullName>
    </submittedName>
</protein>
<dbReference type="GO" id="GO:0016020">
    <property type="term" value="C:membrane"/>
    <property type="evidence" value="ECO:0007669"/>
    <property type="project" value="UniProtKB-SubCell"/>
</dbReference>
<keyword evidence="2 5" id="KW-0812">Transmembrane</keyword>
<feature type="transmembrane region" description="Helical" evidence="5">
    <location>
        <begin position="73"/>
        <end position="90"/>
    </location>
</feature>
<dbReference type="InterPro" id="IPR007016">
    <property type="entry name" value="O-antigen_ligase-rel_domated"/>
</dbReference>
<dbReference type="EMBL" id="JACEZU010000014">
    <property type="protein sequence ID" value="MBA5690088.1"/>
    <property type="molecule type" value="Genomic_DNA"/>
</dbReference>
<keyword evidence="3 5" id="KW-1133">Transmembrane helix</keyword>
<dbReference type="AlphaFoldDB" id="A0A7W2FE81"/>
<feature type="transmembrane region" description="Helical" evidence="5">
    <location>
        <begin position="139"/>
        <end position="155"/>
    </location>
</feature>
<proteinExistence type="predicted"/>
<evidence type="ECO:0000256" key="5">
    <source>
        <dbReference type="SAM" id="Phobius"/>
    </source>
</evidence>
<comment type="caution">
    <text evidence="7">The sequence shown here is derived from an EMBL/GenBank/DDBJ whole genome shotgun (WGS) entry which is preliminary data.</text>
</comment>
<reference evidence="7 8" key="1">
    <citation type="submission" date="2020-07" db="EMBL/GenBank/DDBJ databases">
        <title>Novel species isolated from subtropical streams in China.</title>
        <authorList>
            <person name="Lu H."/>
        </authorList>
    </citation>
    <scope>NUCLEOTIDE SEQUENCE [LARGE SCALE GENOMIC DNA]</scope>
    <source>
        <strain evidence="7 8">LX47W</strain>
    </source>
</reference>
<evidence type="ECO:0000313" key="8">
    <source>
        <dbReference type="Proteomes" id="UP000573499"/>
    </source>
</evidence>
<sequence length="480" mass="52617">MELVIIGVIILLVAFALVFGVALLLHAGHKYERGLLPYVFYPLMFAIGVGVLLSGRNMYVFDEMMTAAPMEKHAIAVWSSRLATLLLLLIPFERIGRWTLAGHKRAAVPLWLMLAFGWYFATNILSGAFLAAHHSFNKEYFMFLGVGVAALLLTPDEGERAIRSYRNGMFVFLLVSIACIAWRPELVMSHNYYGILPGVHVRFAGLSPHANSLGPMALVFLLCLWHTPYASRALTLLGCLVGGGALLLTQSKSSYGAFLLGALCLVYYRHRGTLRQRLLDFQRPQLPVALILMVLAGVALLCAAFMFGGLSDRIARFLGSSAGAELATLTGRDQIWEIAVREWRRSPVFGYGLTIFDEMYRFQIHIPYAYHAHNQFYQCLSATGLVGVAGLLAYTAALLWYAVRTAPASGGLSLALLLLLLARSVSEVPMSLDGFGPEQMMHMLLLMMLGSYWQREAAPVVVATAGAARPAAPQVARVGA</sequence>
<feature type="domain" description="O-antigen ligase-related" evidence="6">
    <location>
        <begin position="238"/>
        <end position="391"/>
    </location>
</feature>
<evidence type="ECO:0000259" key="6">
    <source>
        <dbReference type="Pfam" id="PF04932"/>
    </source>
</evidence>
<keyword evidence="4 5" id="KW-0472">Membrane</keyword>
<dbReference type="Proteomes" id="UP000573499">
    <property type="component" value="Unassembled WGS sequence"/>
</dbReference>
<name>A0A7W2FE81_9BURK</name>
<dbReference type="InterPro" id="IPR051533">
    <property type="entry name" value="WaaL-like"/>
</dbReference>
<evidence type="ECO:0000256" key="2">
    <source>
        <dbReference type="ARBA" id="ARBA00022692"/>
    </source>
</evidence>
<evidence type="ECO:0000256" key="1">
    <source>
        <dbReference type="ARBA" id="ARBA00004141"/>
    </source>
</evidence>
<feature type="transmembrane region" description="Helical" evidence="5">
    <location>
        <begin position="379"/>
        <end position="402"/>
    </location>
</feature>
<accession>A0A7W2FE81</accession>
<comment type="subcellular location">
    <subcellularLocation>
        <location evidence="1">Membrane</location>
        <topology evidence="1">Multi-pass membrane protein</topology>
    </subcellularLocation>
</comment>